<comment type="caution">
    <text evidence="2">The sequence shown here is derived from an EMBL/GenBank/DDBJ whole genome shotgun (WGS) entry which is preliminary data.</text>
</comment>
<proteinExistence type="predicted"/>
<evidence type="ECO:0000256" key="1">
    <source>
        <dbReference type="SAM" id="SignalP"/>
    </source>
</evidence>
<gene>
    <name evidence="2" type="ORF">ABUW04_37855</name>
</gene>
<organism evidence="2 3">
    <name type="scientific">Streptacidiphilus jeojiensis</name>
    <dbReference type="NCBI Taxonomy" id="3229225"/>
    <lineage>
        <taxon>Bacteria</taxon>
        <taxon>Bacillati</taxon>
        <taxon>Actinomycetota</taxon>
        <taxon>Actinomycetes</taxon>
        <taxon>Kitasatosporales</taxon>
        <taxon>Streptomycetaceae</taxon>
        <taxon>Streptacidiphilus</taxon>
    </lineage>
</organism>
<sequence length="223" mass="21171">MAKLRTASAGAAVAVFALLLAVQAAGPAAAATFGDTGTGGTGAGGASSADNAARSTVLTTTDTTGVKAEPRGVLRALDVVTVSPALTRPGGSVDVRTFADCGGTTTGTVTSTAFAGPVKLGLAADGGLFAEAEVAKDAKPGPHPVTEQCSGTSVAVGTVTVVRIGALDTGGGWGATRGLAGSDALGSATGRGALAVTGAAALGGLELLRRRALAARRGAGSRG</sequence>
<protein>
    <recommendedName>
        <fullName evidence="4">Sortase</fullName>
    </recommendedName>
</protein>
<reference evidence="2 3" key="1">
    <citation type="submission" date="2024-06" db="EMBL/GenBank/DDBJ databases">
        <authorList>
            <person name="Lee S.D."/>
        </authorList>
    </citation>
    <scope>NUCLEOTIDE SEQUENCE [LARGE SCALE GENOMIC DNA]</scope>
    <source>
        <strain evidence="2 3">N1-10</strain>
    </source>
</reference>
<keyword evidence="3" id="KW-1185">Reference proteome</keyword>
<dbReference type="RefSeq" id="WP_380568829.1">
    <property type="nucleotide sequence ID" value="NZ_JBEUKS010000021.1"/>
</dbReference>
<evidence type="ECO:0008006" key="4">
    <source>
        <dbReference type="Google" id="ProtNLM"/>
    </source>
</evidence>
<name>A0ABV6Y0H4_9ACTN</name>
<keyword evidence="1" id="KW-0732">Signal</keyword>
<evidence type="ECO:0000313" key="2">
    <source>
        <dbReference type="EMBL" id="MFC1444018.1"/>
    </source>
</evidence>
<dbReference type="EMBL" id="JBEUKS010000021">
    <property type="protein sequence ID" value="MFC1444018.1"/>
    <property type="molecule type" value="Genomic_DNA"/>
</dbReference>
<dbReference type="Proteomes" id="UP001592581">
    <property type="component" value="Unassembled WGS sequence"/>
</dbReference>
<feature type="signal peptide" evidence="1">
    <location>
        <begin position="1"/>
        <end position="30"/>
    </location>
</feature>
<evidence type="ECO:0000313" key="3">
    <source>
        <dbReference type="Proteomes" id="UP001592581"/>
    </source>
</evidence>
<feature type="chain" id="PRO_5045376575" description="Sortase" evidence="1">
    <location>
        <begin position="31"/>
        <end position="223"/>
    </location>
</feature>
<accession>A0ABV6Y0H4</accession>